<evidence type="ECO:0000313" key="1">
    <source>
        <dbReference type="EMBL" id="GAT68794.1"/>
    </source>
</evidence>
<dbReference type="GO" id="GO:0004519">
    <property type="term" value="F:endonuclease activity"/>
    <property type="evidence" value="ECO:0007669"/>
    <property type="project" value="UniProtKB-KW"/>
</dbReference>
<proteinExistence type="predicted"/>
<dbReference type="InterPro" id="IPR004211">
    <property type="entry name" value="Endonuclease_7"/>
</dbReference>
<sequence>MLSASQIEMMGGRVCVICERPETYGTEIGASGQTVRREMELWDDPADQGAFLGMICSIKNENGRTVDGCARYLGRVARGTRYGSARRLQQFAHYRDNPLDLTLFLDVQPTAQNRAEASRRRREDGLDITAVQVAALRAAAGHRCQVCRRPGDKDALNYRGPLVIDHDHDTGRWRGLLCTGCNGGMKFLDYGALDDRERYYNNAMWFFTEAVGVRGEPNYDTLREVNKRRRGSRP</sequence>
<dbReference type="InterPro" id="IPR044925">
    <property type="entry name" value="His-Me_finger_sf"/>
</dbReference>
<organism evidence="1 2">
    <name type="scientific">Planomonospora sphaerica</name>
    <dbReference type="NCBI Taxonomy" id="161355"/>
    <lineage>
        <taxon>Bacteria</taxon>
        <taxon>Bacillati</taxon>
        <taxon>Actinomycetota</taxon>
        <taxon>Actinomycetes</taxon>
        <taxon>Streptosporangiales</taxon>
        <taxon>Streptosporangiaceae</taxon>
        <taxon>Planomonospora</taxon>
    </lineage>
</organism>
<dbReference type="Pfam" id="PF02945">
    <property type="entry name" value="Endonuclease_7"/>
    <property type="match status" value="1"/>
</dbReference>
<dbReference type="EMBL" id="BDCX01000011">
    <property type="protein sequence ID" value="GAT68794.1"/>
    <property type="molecule type" value="Genomic_DNA"/>
</dbReference>
<dbReference type="Gene3D" id="3.40.1800.10">
    <property type="entry name" value="His-Me finger endonucleases"/>
    <property type="match status" value="1"/>
</dbReference>
<keyword evidence="1" id="KW-0540">Nuclease</keyword>
<dbReference type="AlphaFoldDB" id="A0A161LIZ2"/>
<keyword evidence="1" id="KW-0378">Hydrolase</keyword>
<dbReference type="RefSeq" id="WP_068899652.1">
    <property type="nucleotide sequence ID" value="NZ_BDCX01000011.1"/>
</dbReference>
<reference evidence="2" key="2">
    <citation type="submission" date="2016-04" db="EMBL/GenBank/DDBJ databases">
        <title>Planomonospora sphaerica JCM9374 whole genome shotgun sequence.</title>
        <authorList>
            <person name="Suzuki T."/>
            <person name="Dohra H."/>
            <person name="Kodani S."/>
        </authorList>
    </citation>
    <scope>NUCLEOTIDE SEQUENCE [LARGE SCALE GENOMIC DNA]</scope>
    <source>
        <strain evidence="2">JCM 9374</strain>
    </source>
</reference>
<protein>
    <submittedName>
        <fullName evidence="1">Recombination endonuclease VII</fullName>
    </submittedName>
</protein>
<accession>A0A161LIZ2</accession>
<keyword evidence="1" id="KW-0255">Endonuclease</keyword>
<dbReference type="Proteomes" id="UP000077701">
    <property type="component" value="Unassembled WGS sequence"/>
</dbReference>
<gene>
    <name evidence="1" type="ORF">PS9374_04459</name>
</gene>
<evidence type="ECO:0000313" key="2">
    <source>
        <dbReference type="Proteomes" id="UP000077701"/>
    </source>
</evidence>
<keyword evidence="2" id="KW-1185">Reference proteome</keyword>
<reference evidence="1 2" key="1">
    <citation type="journal article" date="2016" name="Genome Announc.">
        <title>Draft Genome Sequence of Planomonospora sphaerica JCM9374, a Rare Actinomycete.</title>
        <authorList>
            <person name="Dohra H."/>
            <person name="Suzuki T."/>
            <person name="Inoue Y."/>
            <person name="Kodani S."/>
        </authorList>
    </citation>
    <scope>NUCLEOTIDE SEQUENCE [LARGE SCALE GENOMIC DNA]</scope>
    <source>
        <strain evidence="1 2">JCM 9374</strain>
    </source>
</reference>
<dbReference type="SUPFAM" id="SSF54060">
    <property type="entry name" value="His-Me finger endonucleases"/>
    <property type="match status" value="1"/>
</dbReference>
<comment type="caution">
    <text evidence="1">The sequence shown here is derived from an EMBL/GenBank/DDBJ whole genome shotgun (WGS) entry which is preliminary data.</text>
</comment>
<dbReference type="InterPro" id="IPR038563">
    <property type="entry name" value="Endonuclease_7_sf"/>
</dbReference>
<name>A0A161LIZ2_9ACTN</name>